<evidence type="ECO:0000256" key="4">
    <source>
        <dbReference type="SAM" id="MobiDB-lite"/>
    </source>
</evidence>
<dbReference type="GO" id="GO:0004867">
    <property type="term" value="F:serine-type endopeptidase inhibitor activity"/>
    <property type="evidence" value="ECO:0007669"/>
    <property type="project" value="UniProtKB-KW"/>
</dbReference>
<dbReference type="CDD" id="cd00109">
    <property type="entry name" value="Kunitz-type"/>
    <property type="match status" value="1"/>
</dbReference>
<dbReference type="FunFam" id="4.10.410.10:FF:000020">
    <property type="entry name" value="Collagen, type VI, alpha 3"/>
    <property type="match status" value="1"/>
</dbReference>
<dbReference type="Proteomes" id="UP000580250">
    <property type="component" value="Unassembled WGS sequence"/>
</dbReference>
<feature type="domain" description="BPTI/Kunitz inhibitor" evidence="5">
    <location>
        <begin position="125"/>
        <end position="177"/>
    </location>
</feature>
<dbReference type="InterPro" id="IPR020901">
    <property type="entry name" value="Prtase_inh_Kunz-CS"/>
</dbReference>
<protein>
    <recommendedName>
        <fullName evidence="5">BPTI/Kunitz inhibitor domain-containing protein</fullName>
    </recommendedName>
</protein>
<evidence type="ECO:0000313" key="7">
    <source>
        <dbReference type="Proteomes" id="UP000580250"/>
    </source>
</evidence>
<dbReference type="GO" id="GO:0005615">
    <property type="term" value="C:extracellular space"/>
    <property type="evidence" value="ECO:0007669"/>
    <property type="project" value="TreeGrafter"/>
</dbReference>
<reference evidence="6 7" key="1">
    <citation type="submission" date="2020-08" db="EMBL/GenBank/DDBJ databases">
        <authorList>
            <person name="Koutsovoulos G."/>
            <person name="Danchin GJ E."/>
        </authorList>
    </citation>
    <scope>NUCLEOTIDE SEQUENCE [LARGE SCALE GENOMIC DNA]</scope>
</reference>
<dbReference type="PROSITE" id="PS50279">
    <property type="entry name" value="BPTI_KUNITZ_2"/>
    <property type="match status" value="2"/>
</dbReference>
<keyword evidence="1" id="KW-0646">Protease inhibitor</keyword>
<dbReference type="SUPFAM" id="SSF57362">
    <property type="entry name" value="BPTI-like"/>
    <property type="match status" value="2"/>
</dbReference>
<dbReference type="InterPro" id="IPR002223">
    <property type="entry name" value="Kunitz_BPTI"/>
</dbReference>
<evidence type="ECO:0000256" key="3">
    <source>
        <dbReference type="ARBA" id="ARBA00023157"/>
    </source>
</evidence>
<dbReference type="Pfam" id="PF00014">
    <property type="entry name" value="Kunitz_BPTI"/>
    <property type="match status" value="2"/>
</dbReference>
<sequence length="313" mass="34308">MCILSIWLLSRWKKFGKRAGIYGCPESCAQSKYGCCPDGQTASRGPNKEGCPCQYSRWGCCKDGQTTAIGPHEEGCDDCRYGKYGCCQDGSSKAFGPDFAGCPTTTPAPYMLGGTVSPSTIVASCGLPQDQGQVCSSSYKLAWYYDMAEARCAQFWYGGCGGNENRFGTQEQCEQICVDPPGLGRCYLPKVEGSKRCEQLTPRYSYDYISKQCTAFWHTGCLGNSNNFLSWEECQSFCAGADASQVQVNIVPYRGPIPISPQHNLQPPLIPQQQLPQQPPPPPPPPPQPPQQQPIIAPIVPSIPEESRFTYFK</sequence>
<proteinExistence type="predicted"/>
<feature type="compositionally biased region" description="Low complexity" evidence="4">
    <location>
        <begin position="261"/>
        <end position="276"/>
    </location>
</feature>
<dbReference type="SMART" id="SM00131">
    <property type="entry name" value="KU"/>
    <property type="match status" value="2"/>
</dbReference>
<organism evidence="6 7">
    <name type="scientific">Meloidogyne enterolobii</name>
    <name type="common">Root-knot nematode worm</name>
    <name type="synonym">Meloidogyne mayaguensis</name>
    <dbReference type="NCBI Taxonomy" id="390850"/>
    <lineage>
        <taxon>Eukaryota</taxon>
        <taxon>Metazoa</taxon>
        <taxon>Ecdysozoa</taxon>
        <taxon>Nematoda</taxon>
        <taxon>Chromadorea</taxon>
        <taxon>Rhabditida</taxon>
        <taxon>Tylenchina</taxon>
        <taxon>Tylenchomorpha</taxon>
        <taxon>Tylenchoidea</taxon>
        <taxon>Meloidogynidae</taxon>
        <taxon>Meloidogyninae</taxon>
        <taxon>Meloidogyne</taxon>
    </lineage>
</organism>
<evidence type="ECO:0000313" key="6">
    <source>
        <dbReference type="EMBL" id="CAD2205467.1"/>
    </source>
</evidence>
<dbReference type="PANTHER" id="PTHR10083:SF374">
    <property type="entry name" value="BPTI_KUNITZ INHIBITOR DOMAIN-CONTAINING PROTEIN"/>
    <property type="match status" value="1"/>
</dbReference>
<dbReference type="AlphaFoldDB" id="A0A6V7Y3P3"/>
<dbReference type="PROSITE" id="PS00280">
    <property type="entry name" value="BPTI_KUNITZ_1"/>
    <property type="match status" value="2"/>
</dbReference>
<evidence type="ECO:0000259" key="5">
    <source>
        <dbReference type="PROSITE" id="PS50279"/>
    </source>
</evidence>
<dbReference type="EMBL" id="CAJEWN010002836">
    <property type="protein sequence ID" value="CAD2205467.1"/>
    <property type="molecule type" value="Genomic_DNA"/>
</dbReference>
<feature type="region of interest" description="Disordered" evidence="4">
    <location>
        <begin position="261"/>
        <end position="298"/>
    </location>
</feature>
<accession>A0A6V7Y3P3</accession>
<dbReference type="Gene3D" id="4.10.410.10">
    <property type="entry name" value="Pancreatic trypsin inhibitor Kunitz domain"/>
    <property type="match status" value="2"/>
</dbReference>
<comment type="caution">
    <text evidence="6">The sequence shown here is derived from an EMBL/GenBank/DDBJ whole genome shotgun (WGS) entry which is preliminary data.</text>
</comment>
<name>A0A6V7Y3P3_MELEN</name>
<gene>
    <name evidence="6" type="ORF">MENT_LOCUS59278</name>
</gene>
<dbReference type="InterPro" id="IPR050098">
    <property type="entry name" value="TFPI/VKTCI-like"/>
</dbReference>
<feature type="domain" description="BPTI/Kunitz inhibitor" evidence="5">
    <location>
        <begin position="186"/>
        <end position="238"/>
    </location>
</feature>
<evidence type="ECO:0000256" key="1">
    <source>
        <dbReference type="ARBA" id="ARBA00022690"/>
    </source>
</evidence>
<keyword evidence="2" id="KW-0722">Serine protease inhibitor</keyword>
<dbReference type="PANTHER" id="PTHR10083">
    <property type="entry name" value="KUNITZ-TYPE PROTEASE INHIBITOR-RELATED"/>
    <property type="match status" value="1"/>
</dbReference>
<feature type="compositionally biased region" description="Pro residues" evidence="4">
    <location>
        <begin position="277"/>
        <end position="292"/>
    </location>
</feature>
<dbReference type="InterPro" id="IPR036880">
    <property type="entry name" value="Kunitz_BPTI_sf"/>
</dbReference>
<evidence type="ECO:0000256" key="2">
    <source>
        <dbReference type="ARBA" id="ARBA00022900"/>
    </source>
</evidence>
<dbReference type="OrthoDB" id="196393at2759"/>
<dbReference type="PRINTS" id="PR00759">
    <property type="entry name" value="BASICPTASE"/>
</dbReference>
<keyword evidence="3" id="KW-1015">Disulfide bond</keyword>